<dbReference type="EMBL" id="JAYWIO010000001">
    <property type="protein sequence ID" value="KAK7291607.1"/>
    <property type="molecule type" value="Genomic_DNA"/>
</dbReference>
<name>A0AAN9J3Y4_CROPI</name>
<organism evidence="1 2">
    <name type="scientific">Crotalaria pallida</name>
    <name type="common">Smooth rattlebox</name>
    <name type="synonym">Crotalaria striata</name>
    <dbReference type="NCBI Taxonomy" id="3830"/>
    <lineage>
        <taxon>Eukaryota</taxon>
        <taxon>Viridiplantae</taxon>
        <taxon>Streptophyta</taxon>
        <taxon>Embryophyta</taxon>
        <taxon>Tracheophyta</taxon>
        <taxon>Spermatophyta</taxon>
        <taxon>Magnoliopsida</taxon>
        <taxon>eudicotyledons</taxon>
        <taxon>Gunneridae</taxon>
        <taxon>Pentapetalae</taxon>
        <taxon>rosids</taxon>
        <taxon>fabids</taxon>
        <taxon>Fabales</taxon>
        <taxon>Fabaceae</taxon>
        <taxon>Papilionoideae</taxon>
        <taxon>50 kb inversion clade</taxon>
        <taxon>genistoids sensu lato</taxon>
        <taxon>core genistoids</taxon>
        <taxon>Crotalarieae</taxon>
        <taxon>Crotalaria</taxon>
    </lineage>
</organism>
<proteinExistence type="predicted"/>
<sequence length="67" mass="7823">MNHRRSQSYFHMRVSIPDIVNVETCGIDMLTKAAHYISLTRYNFNVQDLNVKKQLTIETPLSLINNE</sequence>
<dbReference type="Proteomes" id="UP001372338">
    <property type="component" value="Unassembled WGS sequence"/>
</dbReference>
<dbReference type="AlphaFoldDB" id="A0AAN9J3Y4"/>
<protein>
    <submittedName>
        <fullName evidence="1">Uncharacterized protein</fullName>
    </submittedName>
</protein>
<keyword evidence="2" id="KW-1185">Reference proteome</keyword>
<reference evidence="1 2" key="1">
    <citation type="submission" date="2024-01" db="EMBL/GenBank/DDBJ databases">
        <title>The genomes of 5 underutilized Papilionoideae crops provide insights into root nodulation and disease resistanc.</title>
        <authorList>
            <person name="Yuan L."/>
        </authorList>
    </citation>
    <scope>NUCLEOTIDE SEQUENCE [LARGE SCALE GENOMIC DNA]</scope>
    <source>
        <strain evidence="1">ZHUSHIDOU_FW_LH</strain>
        <tissue evidence="1">Leaf</tissue>
    </source>
</reference>
<accession>A0AAN9J3Y4</accession>
<evidence type="ECO:0000313" key="1">
    <source>
        <dbReference type="EMBL" id="KAK7291607.1"/>
    </source>
</evidence>
<evidence type="ECO:0000313" key="2">
    <source>
        <dbReference type="Proteomes" id="UP001372338"/>
    </source>
</evidence>
<gene>
    <name evidence="1" type="ORF">RIF29_06884</name>
</gene>
<comment type="caution">
    <text evidence="1">The sequence shown here is derived from an EMBL/GenBank/DDBJ whole genome shotgun (WGS) entry which is preliminary data.</text>
</comment>